<dbReference type="SUPFAM" id="SSF69322">
    <property type="entry name" value="Tricorn protease domain 2"/>
    <property type="match status" value="1"/>
</dbReference>
<dbReference type="EMBL" id="QFLI01000010">
    <property type="protein sequence ID" value="PXX97126.1"/>
    <property type="molecule type" value="Genomic_DNA"/>
</dbReference>
<dbReference type="InterPro" id="IPR021787">
    <property type="entry name" value="DUF3352"/>
</dbReference>
<dbReference type="Proteomes" id="UP000248079">
    <property type="component" value="Unassembled WGS sequence"/>
</dbReference>
<evidence type="ECO:0000313" key="3">
    <source>
        <dbReference type="Proteomes" id="UP000248079"/>
    </source>
</evidence>
<dbReference type="AlphaFoldDB" id="A0A2V3ZX24"/>
<keyword evidence="1" id="KW-1133">Transmembrane helix</keyword>
<proteinExistence type="predicted"/>
<evidence type="ECO:0000256" key="1">
    <source>
        <dbReference type="SAM" id="Phobius"/>
    </source>
</evidence>
<gene>
    <name evidence="2" type="ORF">DF185_19090</name>
</gene>
<keyword evidence="1" id="KW-0812">Transmembrane</keyword>
<dbReference type="OrthoDB" id="1093345at2"/>
<reference evidence="2 3" key="1">
    <citation type="submission" date="2018-05" db="EMBL/GenBank/DDBJ databases">
        <title>Marinifilum breve JC075T sp. nov., a marine bacterium isolated from Yongle Blue Hole in the South China Sea.</title>
        <authorList>
            <person name="Fu T."/>
        </authorList>
    </citation>
    <scope>NUCLEOTIDE SEQUENCE [LARGE SCALE GENOMIC DNA]</scope>
    <source>
        <strain evidence="2 3">JC075</strain>
    </source>
</reference>
<comment type="caution">
    <text evidence="2">The sequence shown here is derived from an EMBL/GenBank/DDBJ whole genome shotgun (WGS) entry which is preliminary data.</text>
</comment>
<dbReference type="InterPro" id="IPR015943">
    <property type="entry name" value="WD40/YVTN_repeat-like_dom_sf"/>
</dbReference>
<accession>A0A2V3ZX24</accession>
<organism evidence="2 3">
    <name type="scientific">Marinifilum breve</name>
    <dbReference type="NCBI Taxonomy" id="2184082"/>
    <lineage>
        <taxon>Bacteria</taxon>
        <taxon>Pseudomonadati</taxon>
        <taxon>Bacteroidota</taxon>
        <taxon>Bacteroidia</taxon>
        <taxon>Marinilabiliales</taxon>
        <taxon>Marinifilaceae</taxon>
    </lineage>
</organism>
<protein>
    <recommendedName>
        <fullName evidence="4">DUF3352 domain-containing protein</fullName>
    </recommendedName>
</protein>
<keyword evidence="1" id="KW-0472">Membrane</keyword>
<feature type="transmembrane region" description="Helical" evidence="1">
    <location>
        <begin position="5"/>
        <end position="25"/>
    </location>
</feature>
<keyword evidence="3" id="KW-1185">Reference proteome</keyword>
<dbReference type="Gene3D" id="2.130.10.10">
    <property type="entry name" value="YVTN repeat-like/Quinoprotein amine dehydrogenase"/>
    <property type="match status" value="1"/>
</dbReference>
<dbReference type="RefSeq" id="WP_110362624.1">
    <property type="nucleotide sequence ID" value="NZ_QFLI01000010.1"/>
</dbReference>
<evidence type="ECO:0000313" key="2">
    <source>
        <dbReference type="EMBL" id="PXX97126.1"/>
    </source>
</evidence>
<evidence type="ECO:0008006" key="4">
    <source>
        <dbReference type="Google" id="ProtNLM"/>
    </source>
</evidence>
<name>A0A2V3ZX24_9BACT</name>
<sequence length="916" mass="106247">MLRKILTSFFIVLLLAIIVLGYLYLQKQKEYKGVDPFSAIPVNSELIVQFESLEHLITKLENNTGAWKELGNFHKIAKINENLQFIDSLASKIDSDHQFTLDRSFTMASHLQGKNDIEYLYILPILDYLEEKKLQTAVSNWIGPDLVLRERNYQNTSIYSIPAASKKEKELHFTFSKGLFLASRSMLLLENSVRQLSTDNSISKTKGFEQIRRTIGKNVDANIFLNLKTFPKQISFSLNKEHSKFIRNYTNIGNWTELDLSFRNRIILLNGFTYSDPSQGNLMNLFLQQEPVKMEMESILPATTGVLAVLGIDDPLLHKGKYRKFLDQMGKLSDYQKAINDLKKKTGEDFEEIIFSIIYKEIGLAFAEGNADKKFTVIRTKSASIAKEKMLKPILGFAKKQERTLSYYKRTYKLDSETSFDIYRLPEDRLPEKLFGSFFSDASSAYFTFIDNYLVMGPSINALSEFIQESVLGKTLDSNQNYQENKEYLSNKANFFFYTSTPKANRFITSFLNEELQSEIQNHKESVNKFQAVGLQLSSNRNLIYNNLFIEYDPVLESAPQTDWESRIDTCFRHKPYLVKNHYTKENEIFVQDIQNQIYLVNPAGRILWKKHLDSQIVGKVEQIDLFKNNKLQYLFATKNHLHLIDRNGNYVKNYPVRLKAEAARGIAIFDYDKNKNYRIFIPCKDQRVYAYSKEGKIITGWNPKKAENPITCEIQHFRIGGKDYIVYADKFRVYILNRRGVERVKLKKQFSKSENNPFYLEKQNNRLVTSDTNGTIHYIYFNGKVESKSFTQLSEAHYFTAADINSDGKNEYLFADYNFLKIFDASGDQKLEKKFDSGISYRPNVYKFSRRKIEIGICTENENKIYLIDLKGNNHSGFPLKGNTEFSIGFAKAGNKSFNLYVGDNRNFLLNYSVH</sequence>
<dbReference type="Pfam" id="PF11832">
    <property type="entry name" value="DUF3352"/>
    <property type="match status" value="1"/>
</dbReference>